<dbReference type="PANTHER" id="PTHR23507:SF1">
    <property type="entry name" value="FI18259P1-RELATED"/>
    <property type="match status" value="1"/>
</dbReference>
<dbReference type="OrthoDB" id="3026777at2759"/>
<dbReference type="Proteomes" id="UP001163046">
    <property type="component" value="Unassembled WGS sequence"/>
</dbReference>
<name>A0A9W9YV66_9CNID</name>
<dbReference type="InterPro" id="IPR011701">
    <property type="entry name" value="MFS"/>
</dbReference>
<feature type="transmembrane region" description="Helical" evidence="5">
    <location>
        <begin position="51"/>
        <end position="72"/>
    </location>
</feature>
<proteinExistence type="predicted"/>
<evidence type="ECO:0008006" key="8">
    <source>
        <dbReference type="Google" id="ProtNLM"/>
    </source>
</evidence>
<evidence type="ECO:0000313" key="7">
    <source>
        <dbReference type="Proteomes" id="UP001163046"/>
    </source>
</evidence>
<keyword evidence="3 5" id="KW-1133">Transmembrane helix</keyword>
<comment type="subcellular location">
    <subcellularLocation>
        <location evidence="1">Membrane</location>
        <topology evidence="1">Multi-pass membrane protein</topology>
    </subcellularLocation>
</comment>
<keyword evidence="2 5" id="KW-0812">Transmembrane</keyword>
<protein>
    <recommendedName>
        <fullName evidence="8">Proton-coupled folate transporter</fullName>
    </recommendedName>
</protein>
<dbReference type="EMBL" id="MU827303">
    <property type="protein sequence ID" value="KAJ7365289.1"/>
    <property type="molecule type" value="Genomic_DNA"/>
</dbReference>
<dbReference type="SUPFAM" id="SSF103473">
    <property type="entry name" value="MFS general substrate transporter"/>
    <property type="match status" value="1"/>
</dbReference>
<dbReference type="GO" id="GO:0016020">
    <property type="term" value="C:membrane"/>
    <property type="evidence" value="ECO:0007669"/>
    <property type="project" value="UniProtKB-SubCell"/>
</dbReference>
<feature type="transmembrane region" description="Helical" evidence="5">
    <location>
        <begin position="180"/>
        <end position="199"/>
    </location>
</feature>
<sequence length="265" mass="29256">MLNVAYFSLDVNYMLIGVCISGFFGGFATTLLGVFSYISDITDKSQRTVRVAVLESMMYMGGTVGNLISGPLVEHGGFMAAFGLCLGSNVLVIAYVSVILPESHFPEGNQEGGWALVAVHNHLKASFRVLTKKRSQHRRLNLLVILFGILVFILITIGGFSDITVLYAEHSPRNFSPSLIGYYTAEVSFVTGVGIVLLIPLFTKILKWSDLSIAIIGALISVGFLCFPWICINQLDDVYWWINCRWCWNPVTMYEISGFKTSGVI</sequence>
<dbReference type="PANTHER" id="PTHR23507">
    <property type="entry name" value="ZGC:174356"/>
    <property type="match status" value="1"/>
</dbReference>
<dbReference type="InterPro" id="IPR036259">
    <property type="entry name" value="MFS_trans_sf"/>
</dbReference>
<evidence type="ECO:0000313" key="6">
    <source>
        <dbReference type="EMBL" id="KAJ7365289.1"/>
    </source>
</evidence>
<keyword evidence="7" id="KW-1185">Reference proteome</keyword>
<accession>A0A9W9YV66</accession>
<dbReference type="AlphaFoldDB" id="A0A9W9YV66"/>
<dbReference type="Gene3D" id="1.20.1250.20">
    <property type="entry name" value="MFS general substrate transporter like domains"/>
    <property type="match status" value="1"/>
</dbReference>
<reference evidence="6" key="1">
    <citation type="submission" date="2023-01" db="EMBL/GenBank/DDBJ databases">
        <title>Genome assembly of the deep-sea coral Lophelia pertusa.</title>
        <authorList>
            <person name="Herrera S."/>
            <person name="Cordes E."/>
        </authorList>
    </citation>
    <scope>NUCLEOTIDE SEQUENCE</scope>
    <source>
        <strain evidence="6">USNM1676648</strain>
        <tissue evidence="6">Polyp</tissue>
    </source>
</reference>
<keyword evidence="4 5" id="KW-0472">Membrane</keyword>
<feature type="transmembrane region" description="Helical" evidence="5">
    <location>
        <begin position="78"/>
        <end position="100"/>
    </location>
</feature>
<evidence type="ECO:0000256" key="3">
    <source>
        <dbReference type="ARBA" id="ARBA00022989"/>
    </source>
</evidence>
<evidence type="ECO:0000256" key="4">
    <source>
        <dbReference type="ARBA" id="ARBA00023136"/>
    </source>
</evidence>
<gene>
    <name evidence="6" type="ORF">OS493_005392</name>
</gene>
<evidence type="ECO:0000256" key="5">
    <source>
        <dbReference type="SAM" id="Phobius"/>
    </source>
</evidence>
<evidence type="ECO:0000256" key="1">
    <source>
        <dbReference type="ARBA" id="ARBA00004141"/>
    </source>
</evidence>
<feature type="transmembrane region" description="Helical" evidence="5">
    <location>
        <begin position="140"/>
        <end position="160"/>
    </location>
</feature>
<organism evidence="6 7">
    <name type="scientific">Desmophyllum pertusum</name>
    <dbReference type="NCBI Taxonomy" id="174260"/>
    <lineage>
        <taxon>Eukaryota</taxon>
        <taxon>Metazoa</taxon>
        <taxon>Cnidaria</taxon>
        <taxon>Anthozoa</taxon>
        <taxon>Hexacorallia</taxon>
        <taxon>Scleractinia</taxon>
        <taxon>Caryophylliina</taxon>
        <taxon>Caryophylliidae</taxon>
        <taxon>Desmophyllum</taxon>
    </lineage>
</organism>
<evidence type="ECO:0000256" key="2">
    <source>
        <dbReference type="ARBA" id="ARBA00022692"/>
    </source>
</evidence>
<dbReference type="GO" id="GO:0022857">
    <property type="term" value="F:transmembrane transporter activity"/>
    <property type="evidence" value="ECO:0007669"/>
    <property type="project" value="InterPro"/>
</dbReference>
<feature type="transmembrane region" description="Helical" evidence="5">
    <location>
        <begin position="211"/>
        <end position="230"/>
    </location>
</feature>
<feature type="transmembrane region" description="Helical" evidence="5">
    <location>
        <begin position="12"/>
        <end position="39"/>
    </location>
</feature>
<dbReference type="Pfam" id="PF07690">
    <property type="entry name" value="MFS_1"/>
    <property type="match status" value="1"/>
</dbReference>
<comment type="caution">
    <text evidence="6">The sequence shown here is derived from an EMBL/GenBank/DDBJ whole genome shotgun (WGS) entry which is preliminary data.</text>
</comment>